<dbReference type="InterPro" id="IPR004919">
    <property type="entry name" value="GmrSD_N"/>
</dbReference>
<dbReference type="EMBL" id="CP040442">
    <property type="protein sequence ID" value="QOW09783.1"/>
    <property type="molecule type" value="Genomic_DNA"/>
</dbReference>
<evidence type="ECO:0000313" key="4">
    <source>
        <dbReference type="EMBL" id="QOW09783.1"/>
    </source>
</evidence>
<dbReference type="RefSeq" id="WP_193812999.1">
    <property type="nucleotide sequence ID" value="NZ_CP040442.1"/>
</dbReference>
<feature type="region of interest" description="Disordered" evidence="1">
    <location>
        <begin position="303"/>
        <end position="331"/>
    </location>
</feature>
<dbReference type="Pfam" id="PF03235">
    <property type="entry name" value="GmrSD_N"/>
    <property type="match status" value="1"/>
</dbReference>
<keyword evidence="5" id="KW-1185">Reference proteome</keyword>
<name>A0A7M2Y8X1_9FLAO</name>
<evidence type="ECO:0000256" key="1">
    <source>
        <dbReference type="SAM" id="MobiDB-lite"/>
    </source>
</evidence>
<reference evidence="4 5" key="1">
    <citation type="submission" date="2019-05" db="EMBL/GenBank/DDBJ databases">
        <title>Chryseobacterium sp. isolated from King George Island, maritime Antarctica.</title>
        <authorList>
            <person name="Peng X."/>
        </authorList>
    </citation>
    <scope>NUCLEOTIDE SEQUENCE [LARGE SCALE GENOMIC DNA]</scope>
    <source>
        <strain evidence="4 5">7-3A</strain>
    </source>
</reference>
<dbReference type="AlphaFoldDB" id="A0A7M2Y8X1"/>
<gene>
    <name evidence="4" type="ORF">Q73A0000_05080</name>
</gene>
<organism evidence="4 5">
    <name type="scientific">Kaistella flava</name>
    <name type="common">ex Peng et al. 2021</name>
    <dbReference type="NCBI Taxonomy" id="2038776"/>
    <lineage>
        <taxon>Bacteria</taxon>
        <taxon>Pseudomonadati</taxon>
        <taxon>Bacteroidota</taxon>
        <taxon>Flavobacteriia</taxon>
        <taxon>Flavobacteriales</taxon>
        <taxon>Weeksellaceae</taxon>
        <taxon>Chryseobacterium group</taxon>
        <taxon>Kaistella</taxon>
    </lineage>
</organism>
<feature type="compositionally biased region" description="Acidic residues" evidence="1">
    <location>
        <begin position="303"/>
        <end position="329"/>
    </location>
</feature>
<dbReference type="PANTHER" id="PTHR35149:SF2">
    <property type="entry name" value="DUF262 DOMAIN-CONTAINING PROTEIN"/>
    <property type="match status" value="1"/>
</dbReference>
<evidence type="ECO:0000259" key="3">
    <source>
        <dbReference type="Pfam" id="PF07510"/>
    </source>
</evidence>
<feature type="domain" description="GmrSD restriction endonucleases C-terminal" evidence="3">
    <location>
        <begin position="449"/>
        <end position="595"/>
    </location>
</feature>
<evidence type="ECO:0000313" key="5">
    <source>
        <dbReference type="Proteomes" id="UP000594195"/>
    </source>
</evidence>
<dbReference type="Pfam" id="PF07510">
    <property type="entry name" value="GmrSD_C"/>
    <property type="match status" value="1"/>
</dbReference>
<sequence>MKITPTPLTISQLFSTRNEQFFIPAYQRRYAWKWKQCKDLFNDIKNLTDDDSHLLGNLVCLTGAHTAKINQLEVIDGQQRITTLSLLLTALSKAFEEKKDTEEASKIEGYLKASGVDRVKENKVTLGELDNPDYIKVLKDADPETIHNENLKNNFAYFTEWISELTDDEFNSFYYKLMDKVSVIRLDVFQAKDAYKLFETINNRGLSLSPTDIIKNFLLGHASSLDQETLTAVKENWRDIIISLDGIDTDEFFRHFMCSQLRKKITYTFLNDEFKKLYVNSVEACEGLAEYRVYSTMKIEKEEDDIEDELESDEEIENSSKEEVEDEKSEEQKITAVSFTEMLANYAKTYSYIRNRKFSNNKINNAILDLQRIKSIPTYTFLLELFSRDNITDSDRIVILKMVAVFMLRRHICLRQTAILDDIFSDLVNMLDKHNIIDAVGKRLSKDIPDDEEFKLNFVKADYKRSINRAKYVLEQFEYKLHETEGEFTINSGVEVHLEHIIPQTITTKKSKKEFGDWELYLGEGAKHKHSDVVNRIGNLTLLGQKLNIVASNNPFEDKVEQYNKSSLKITKEIAENYEEFKFDQVASRSKDLADKAIKIWKI</sequence>
<protein>
    <submittedName>
        <fullName evidence="4">DUF262 domain-containing protein</fullName>
    </submittedName>
</protein>
<accession>A0A7M2Y8X1</accession>
<evidence type="ECO:0000259" key="2">
    <source>
        <dbReference type="Pfam" id="PF03235"/>
    </source>
</evidence>
<dbReference type="InterPro" id="IPR011089">
    <property type="entry name" value="GmrSD_C"/>
</dbReference>
<dbReference type="KEGG" id="kfa:Q73A0000_05080"/>
<dbReference type="Proteomes" id="UP000594195">
    <property type="component" value="Chromosome"/>
</dbReference>
<feature type="domain" description="GmrSD restriction endonucleases N-terminal" evidence="2">
    <location>
        <begin position="10"/>
        <end position="219"/>
    </location>
</feature>
<dbReference type="PANTHER" id="PTHR35149">
    <property type="entry name" value="SLL5132 PROTEIN"/>
    <property type="match status" value="1"/>
</dbReference>
<proteinExistence type="predicted"/>